<gene>
    <name evidence="1" type="ORF">LCGC14_2568420</name>
</gene>
<reference evidence="1" key="1">
    <citation type="journal article" date="2015" name="Nature">
        <title>Complex archaea that bridge the gap between prokaryotes and eukaryotes.</title>
        <authorList>
            <person name="Spang A."/>
            <person name="Saw J.H."/>
            <person name="Jorgensen S.L."/>
            <person name="Zaremba-Niedzwiedzka K."/>
            <person name="Martijn J."/>
            <person name="Lind A.E."/>
            <person name="van Eijk R."/>
            <person name="Schleper C."/>
            <person name="Guy L."/>
            <person name="Ettema T.J."/>
        </authorList>
    </citation>
    <scope>NUCLEOTIDE SEQUENCE</scope>
</reference>
<organism evidence="1">
    <name type="scientific">marine sediment metagenome</name>
    <dbReference type="NCBI Taxonomy" id="412755"/>
    <lineage>
        <taxon>unclassified sequences</taxon>
        <taxon>metagenomes</taxon>
        <taxon>ecological metagenomes</taxon>
    </lineage>
</organism>
<protein>
    <submittedName>
        <fullName evidence="1">Uncharacterized protein</fullName>
    </submittedName>
</protein>
<dbReference type="AlphaFoldDB" id="A0A0F9AHW0"/>
<proteinExistence type="predicted"/>
<feature type="non-terminal residue" evidence="1">
    <location>
        <position position="1"/>
    </location>
</feature>
<dbReference type="EMBL" id="LAZR01042583">
    <property type="protein sequence ID" value="KKL09179.1"/>
    <property type="molecule type" value="Genomic_DNA"/>
</dbReference>
<name>A0A0F9AHW0_9ZZZZ</name>
<comment type="caution">
    <text evidence="1">The sequence shown here is derived from an EMBL/GenBank/DDBJ whole genome shotgun (WGS) entry which is preliminary data.</text>
</comment>
<evidence type="ECO:0000313" key="1">
    <source>
        <dbReference type="EMBL" id="KKL09179.1"/>
    </source>
</evidence>
<sequence>LDILVDGNMPEFESDADRFVCASELGTFINTAGTVGMGNNILKLLGELAPIHSIILLRRLKSEQLKSLIALLPPSEEKQPEWKEYIDNFNGPLATLRNVWDI</sequence>
<accession>A0A0F9AHW0</accession>